<dbReference type="Proteomes" id="UP000321513">
    <property type="component" value="Unassembled WGS sequence"/>
</dbReference>
<dbReference type="RefSeq" id="WP_147206040.1">
    <property type="nucleotide sequence ID" value="NZ_BJYT01000033.1"/>
</dbReference>
<keyword evidence="2" id="KW-1185">Reference proteome</keyword>
<name>A0A512BIY4_9BACT</name>
<dbReference type="AlphaFoldDB" id="A0A512BIY4"/>
<organism evidence="1 2">
    <name type="scientific">Segetibacter aerophilus</name>
    <dbReference type="NCBI Taxonomy" id="670293"/>
    <lineage>
        <taxon>Bacteria</taxon>
        <taxon>Pseudomonadati</taxon>
        <taxon>Bacteroidota</taxon>
        <taxon>Chitinophagia</taxon>
        <taxon>Chitinophagales</taxon>
        <taxon>Chitinophagaceae</taxon>
        <taxon>Segetibacter</taxon>
    </lineage>
</organism>
<sequence length="79" mass="9102">MMQDLKKELHKIIDSIEDEQTLNLLKEDLAAYALESSTDGLTSKQLEELDMALKEANDETGLQDWKSFKSELDNKWKEA</sequence>
<evidence type="ECO:0000313" key="2">
    <source>
        <dbReference type="Proteomes" id="UP000321513"/>
    </source>
</evidence>
<dbReference type="EMBL" id="BJYT01000033">
    <property type="protein sequence ID" value="GEO11913.1"/>
    <property type="molecule type" value="Genomic_DNA"/>
</dbReference>
<protein>
    <submittedName>
        <fullName evidence="1">Uncharacterized protein</fullName>
    </submittedName>
</protein>
<reference evidence="1 2" key="1">
    <citation type="submission" date="2019-07" db="EMBL/GenBank/DDBJ databases">
        <title>Whole genome shotgun sequence of Segetibacter aerophilus NBRC 106135.</title>
        <authorList>
            <person name="Hosoyama A."/>
            <person name="Uohara A."/>
            <person name="Ohji S."/>
            <person name="Ichikawa N."/>
        </authorList>
    </citation>
    <scope>NUCLEOTIDE SEQUENCE [LARGE SCALE GENOMIC DNA]</scope>
    <source>
        <strain evidence="1 2">NBRC 106135</strain>
    </source>
</reference>
<dbReference type="OrthoDB" id="9977608at2"/>
<proteinExistence type="predicted"/>
<gene>
    <name evidence="1" type="ORF">SAE01_44090</name>
</gene>
<comment type="caution">
    <text evidence="1">The sequence shown here is derived from an EMBL/GenBank/DDBJ whole genome shotgun (WGS) entry which is preliminary data.</text>
</comment>
<accession>A0A512BIY4</accession>
<evidence type="ECO:0000313" key="1">
    <source>
        <dbReference type="EMBL" id="GEO11913.1"/>
    </source>
</evidence>